<protein>
    <submittedName>
        <fullName evidence="2">S-layer homology domain-containing protein</fullName>
    </submittedName>
</protein>
<evidence type="ECO:0000313" key="2">
    <source>
        <dbReference type="EMBL" id="WNC17892.1"/>
    </source>
</evidence>
<dbReference type="Pfam" id="PF00395">
    <property type="entry name" value="SLH"/>
    <property type="match status" value="1"/>
</dbReference>
<keyword evidence="2" id="KW-0614">Plasmid</keyword>
<dbReference type="RefSeq" id="WP_310774695.1">
    <property type="nucleotide sequence ID" value="NZ_CP134052.1"/>
</dbReference>
<reference evidence="2 3" key="1">
    <citation type="submission" date="2023-09" db="EMBL/GenBank/DDBJ databases">
        <title>Complete Genome and Methylome dissection of Bacillus brevis NEB573 original source of BbsI restriction endonuclease.</title>
        <authorList>
            <person name="Fomenkov A."/>
            <person name="Roberts R.D."/>
        </authorList>
    </citation>
    <scope>NUCLEOTIDE SEQUENCE [LARGE SCALE GENOMIC DNA]</scope>
    <source>
        <strain evidence="2 3">NEB573</strain>
        <plasmid evidence="2 3">pBbsI</plasmid>
    </source>
</reference>
<evidence type="ECO:0000313" key="3">
    <source>
        <dbReference type="Proteomes" id="UP001256827"/>
    </source>
</evidence>
<proteinExistence type="predicted"/>
<feature type="domain" description="SLH" evidence="1">
    <location>
        <begin position="32"/>
        <end position="95"/>
    </location>
</feature>
<sequence>MKRHIKKVINGVIAASIALGVAQGVSPQATYAAQIVAKDYTNHAYKTHIEYVVKNRLMWTYPDGNFRPDQAITQADLVVGLANAKGLTTGIPVSGLPANHWAKVYYERAKKDGILDSVVINPSKVLNREEAALLMNNSWKSMFKSYQKKRPVYSDVAVNSGFLPKKAGKFANGVSTTAYDGLGSVTRGEEAIALSLLHKDVLDTKNAEIIAQQLHNSLKISGGYLKGKVPTASGKDIRMFIVFKNDNAASFYSGDDFMVNASQVKFMQFTVKNSGQSKALASYEYSSGTDLTRKNTR</sequence>
<geneLocation type="plasmid" evidence="2 3">
    <name>pBbsI</name>
</geneLocation>
<dbReference type="EMBL" id="CP134052">
    <property type="protein sequence ID" value="WNC17892.1"/>
    <property type="molecule type" value="Genomic_DNA"/>
</dbReference>
<organism evidence="2 3">
    <name type="scientific">Brevibacillus brevis</name>
    <name type="common">Bacillus brevis</name>
    <dbReference type="NCBI Taxonomy" id="1393"/>
    <lineage>
        <taxon>Bacteria</taxon>
        <taxon>Bacillati</taxon>
        <taxon>Bacillota</taxon>
        <taxon>Bacilli</taxon>
        <taxon>Bacillales</taxon>
        <taxon>Paenibacillaceae</taxon>
        <taxon>Brevibacillus</taxon>
    </lineage>
</organism>
<gene>
    <name evidence="2" type="ORF">RGB73_30450</name>
</gene>
<dbReference type="PROSITE" id="PS51272">
    <property type="entry name" value="SLH"/>
    <property type="match status" value="1"/>
</dbReference>
<dbReference type="InterPro" id="IPR001119">
    <property type="entry name" value="SLH_dom"/>
</dbReference>
<dbReference type="Proteomes" id="UP001256827">
    <property type="component" value="Plasmid pBbsI"/>
</dbReference>
<evidence type="ECO:0000259" key="1">
    <source>
        <dbReference type="PROSITE" id="PS51272"/>
    </source>
</evidence>
<keyword evidence="3" id="KW-1185">Reference proteome</keyword>
<accession>A0ABY9TF15</accession>
<name>A0ABY9TF15_BREBE</name>